<proteinExistence type="predicted"/>
<comment type="caution">
    <text evidence="1">The sequence shown here is derived from an EMBL/GenBank/DDBJ whole genome shotgun (WGS) entry which is preliminary data.</text>
</comment>
<dbReference type="AlphaFoldDB" id="A0AA40KY64"/>
<gene>
    <name evidence="1" type="ORF">K0M31_001960</name>
</gene>
<keyword evidence="2" id="KW-1185">Reference proteome</keyword>
<accession>A0AA40KY64</accession>
<name>A0AA40KY64_9HYME</name>
<evidence type="ECO:0000313" key="2">
    <source>
        <dbReference type="Proteomes" id="UP001177670"/>
    </source>
</evidence>
<dbReference type="EMBL" id="JAHYIQ010000001">
    <property type="protein sequence ID" value="KAK1137450.1"/>
    <property type="molecule type" value="Genomic_DNA"/>
</dbReference>
<evidence type="ECO:0000313" key="1">
    <source>
        <dbReference type="EMBL" id="KAK1137450.1"/>
    </source>
</evidence>
<dbReference type="Proteomes" id="UP001177670">
    <property type="component" value="Unassembled WGS sequence"/>
</dbReference>
<reference evidence="1" key="1">
    <citation type="submission" date="2021-10" db="EMBL/GenBank/DDBJ databases">
        <title>Melipona bicolor Genome sequencing and assembly.</title>
        <authorList>
            <person name="Araujo N.S."/>
            <person name="Arias M.C."/>
        </authorList>
    </citation>
    <scope>NUCLEOTIDE SEQUENCE</scope>
    <source>
        <strain evidence="1">USP_2M_L1-L4_2017</strain>
        <tissue evidence="1">Whole body</tissue>
    </source>
</reference>
<protein>
    <submittedName>
        <fullName evidence="1">Uncharacterized protein</fullName>
    </submittedName>
</protein>
<organism evidence="1 2">
    <name type="scientific">Melipona bicolor</name>
    <dbReference type="NCBI Taxonomy" id="60889"/>
    <lineage>
        <taxon>Eukaryota</taxon>
        <taxon>Metazoa</taxon>
        <taxon>Ecdysozoa</taxon>
        <taxon>Arthropoda</taxon>
        <taxon>Hexapoda</taxon>
        <taxon>Insecta</taxon>
        <taxon>Pterygota</taxon>
        <taxon>Neoptera</taxon>
        <taxon>Endopterygota</taxon>
        <taxon>Hymenoptera</taxon>
        <taxon>Apocrita</taxon>
        <taxon>Aculeata</taxon>
        <taxon>Apoidea</taxon>
        <taxon>Anthophila</taxon>
        <taxon>Apidae</taxon>
        <taxon>Melipona</taxon>
    </lineage>
</organism>
<sequence length="72" mass="8663">MVRNRRRIRVIESESEDSLEDVNKWHDVRENLEIPERINFCVWPRVVGPQVPSNIVKPLHYFILFFTDQLVS</sequence>